<accession>A0A941I464</accession>
<dbReference type="GO" id="GO:0000160">
    <property type="term" value="P:phosphorelay signal transduction system"/>
    <property type="evidence" value="ECO:0007669"/>
    <property type="project" value="InterPro"/>
</dbReference>
<feature type="domain" description="Response regulatory" evidence="3">
    <location>
        <begin position="3"/>
        <end position="122"/>
    </location>
</feature>
<evidence type="ECO:0000256" key="1">
    <source>
        <dbReference type="ARBA" id="ARBA00022553"/>
    </source>
</evidence>
<protein>
    <submittedName>
        <fullName evidence="4">Response regulator</fullName>
    </submittedName>
</protein>
<dbReference type="SMART" id="SM00448">
    <property type="entry name" value="REC"/>
    <property type="match status" value="1"/>
</dbReference>
<dbReference type="PANTHER" id="PTHR44591:SF19">
    <property type="entry name" value="TWO-COMPONENT RESPONSE REGULATOR-RELATED"/>
    <property type="match status" value="1"/>
</dbReference>
<name>A0A941I464_9BURK</name>
<gene>
    <name evidence="4" type="ORF">KDM92_08700</name>
</gene>
<evidence type="ECO:0000313" key="5">
    <source>
        <dbReference type="Proteomes" id="UP000680158"/>
    </source>
</evidence>
<evidence type="ECO:0000313" key="4">
    <source>
        <dbReference type="EMBL" id="MBR7746659.1"/>
    </source>
</evidence>
<dbReference type="Pfam" id="PF00072">
    <property type="entry name" value="Response_reg"/>
    <property type="match status" value="1"/>
</dbReference>
<dbReference type="EMBL" id="JAGSPM010000004">
    <property type="protein sequence ID" value="MBR7746659.1"/>
    <property type="molecule type" value="Genomic_DNA"/>
</dbReference>
<reference evidence="4 5" key="1">
    <citation type="submission" date="2021-04" db="EMBL/GenBank/DDBJ databases">
        <title>novel species isolated from subtropical streams in China.</title>
        <authorList>
            <person name="Lu H."/>
        </authorList>
    </citation>
    <scope>NUCLEOTIDE SEQUENCE [LARGE SCALE GENOMIC DNA]</scope>
    <source>
        <strain evidence="4 5">BYS107W</strain>
    </source>
</reference>
<dbReference type="Gene3D" id="3.40.50.2300">
    <property type="match status" value="1"/>
</dbReference>
<dbReference type="RefSeq" id="WP_212683968.1">
    <property type="nucleotide sequence ID" value="NZ_JAGSPM010000004.1"/>
</dbReference>
<comment type="caution">
    <text evidence="4">The sequence shown here is derived from an EMBL/GenBank/DDBJ whole genome shotgun (WGS) entry which is preliminary data.</text>
</comment>
<dbReference type="PANTHER" id="PTHR44591">
    <property type="entry name" value="STRESS RESPONSE REGULATOR PROTEIN 1"/>
    <property type="match status" value="1"/>
</dbReference>
<dbReference type="SUPFAM" id="SSF52172">
    <property type="entry name" value="CheY-like"/>
    <property type="match status" value="1"/>
</dbReference>
<dbReference type="Proteomes" id="UP000680158">
    <property type="component" value="Unassembled WGS sequence"/>
</dbReference>
<dbReference type="InterPro" id="IPR011006">
    <property type="entry name" value="CheY-like_superfamily"/>
</dbReference>
<keyword evidence="5" id="KW-1185">Reference proteome</keyword>
<sequence length="176" mass="20354">MRNIMLVDDDQGILNAIQRNFRQLRHRDQYHIECYINPLDALKRISEHQFDLVIADFNMPDMDGATFLSFVKQFQPNTVRLMLSASLDPQTLLAAINQAEAIRYLPKPWQVSDLQAAYDLACERYDKNLEEHRLADERRLETGELNAKDLALRRLEEIEPGITKVNWGADGSVIID</sequence>
<evidence type="ECO:0000256" key="2">
    <source>
        <dbReference type="PROSITE-ProRule" id="PRU00169"/>
    </source>
</evidence>
<evidence type="ECO:0000259" key="3">
    <source>
        <dbReference type="PROSITE" id="PS50110"/>
    </source>
</evidence>
<dbReference type="InterPro" id="IPR001789">
    <property type="entry name" value="Sig_transdc_resp-reg_receiver"/>
</dbReference>
<dbReference type="PROSITE" id="PS50110">
    <property type="entry name" value="RESPONSE_REGULATORY"/>
    <property type="match status" value="1"/>
</dbReference>
<proteinExistence type="predicted"/>
<keyword evidence="1 2" id="KW-0597">Phosphoprotein</keyword>
<dbReference type="InterPro" id="IPR050595">
    <property type="entry name" value="Bact_response_regulator"/>
</dbReference>
<feature type="modified residue" description="4-aspartylphosphate" evidence="2">
    <location>
        <position position="56"/>
    </location>
</feature>
<organism evidence="4 5">
    <name type="scientific">Undibacterium baiyunense</name>
    <dbReference type="NCBI Taxonomy" id="2828731"/>
    <lineage>
        <taxon>Bacteria</taxon>
        <taxon>Pseudomonadati</taxon>
        <taxon>Pseudomonadota</taxon>
        <taxon>Betaproteobacteria</taxon>
        <taxon>Burkholderiales</taxon>
        <taxon>Oxalobacteraceae</taxon>
        <taxon>Undibacterium</taxon>
    </lineage>
</organism>
<dbReference type="AlphaFoldDB" id="A0A941I464"/>